<dbReference type="Proteomes" id="UP000267464">
    <property type="component" value="Unassembled WGS sequence"/>
</dbReference>
<dbReference type="EMBL" id="QUSW01000002">
    <property type="protein sequence ID" value="RQP25391.1"/>
    <property type="molecule type" value="Genomic_DNA"/>
</dbReference>
<evidence type="ECO:0000313" key="4">
    <source>
        <dbReference type="Proteomes" id="UP000267464"/>
    </source>
</evidence>
<evidence type="ECO:0000256" key="1">
    <source>
        <dbReference type="SAM" id="MobiDB-lite"/>
    </source>
</evidence>
<dbReference type="AlphaFoldDB" id="A0A3N7HWJ3"/>
<name>A0A3N7HWJ3_9BURK</name>
<gene>
    <name evidence="3" type="ORF">DZC73_11255</name>
</gene>
<feature type="region of interest" description="Disordered" evidence="1">
    <location>
        <begin position="258"/>
        <end position="282"/>
    </location>
</feature>
<evidence type="ECO:0000256" key="2">
    <source>
        <dbReference type="SAM" id="SignalP"/>
    </source>
</evidence>
<evidence type="ECO:0000313" key="3">
    <source>
        <dbReference type="EMBL" id="RQP25391.1"/>
    </source>
</evidence>
<dbReference type="PROSITE" id="PS51257">
    <property type="entry name" value="PROKAR_LIPOPROTEIN"/>
    <property type="match status" value="1"/>
</dbReference>
<dbReference type="OrthoDB" id="9150566at2"/>
<organism evidence="3 4">
    <name type="scientific">Piscinibacter terrae</name>
    <dbReference type="NCBI Taxonomy" id="2496871"/>
    <lineage>
        <taxon>Bacteria</taxon>
        <taxon>Pseudomonadati</taxon>
        <taxon>Pseudomonadota</taxon>
        <taxon>Betaproteobacteria</taxon>
        <taxon>Burkholderiales</taxon>
        <taxon>Sphaerotilaceae</taxon>
        <taxon>Piscinibacter</taxon>
    </lineage>
</organism>
<accession>A0A3N7HWJ3</accession>
<reference evidence="3 4" key="2">
    <citation type="submission" date="2018-12" db="EMBL/GenBank/DDBJ databases">
        <title>Rhizobacter gummiphilus sp. nov., a rubber-degrading bacterium isolated from the soil of a botanical garden in Japan.</title>
        <authorList>
            <person name="Shunsuke S.S."/>
        </authorList>
    </citation>
    <scope>NUCLEOTIDE SEQUENCE [LARGE SCALE GENOMIC DNA]</scope>
    <source>
        <strain evidence="3 4">S-16</strain>
    </source>
</reference>
<reference evidence="3 4" key="1">
    <citation type="submission" date="2018-08" db="EMBL/GenBank/DDBJ databases">
        <authorList>
            <person name="Khan S.A."/>
            <person name="Jeon C.O."/>
            <person name="Chun B.H."/>
            <person name="Jeong S.E."/>
        </authorList>
    </citation>
    <scope>NUCLEOTIDE SEQUENCE [LARGE SCALE GENOMIC DNA]</scope>
    <source>
        <strain evidence="3 4">S-16</strain>
    </source>
</reference>
<proteinExistence type="predicted"/>
<protein>
    <recommendedName>
        <fullName evidence="5">Tetratricopeptide repeat protein</fullName>
    </recommendedName>
</protein>
<keyword evidence="4" id="KW-1185">Reference proteome</keyword>
<dbReference type="Gene3D" id="1.25.40.10">
    <property type="entry name" value="Tetratricopeptide repeat domain"/>
    <property type="match status" value="1"/>
</dbReference>
<keyword evidence="2" id="KW-0732">Signal</keyword>
<feature type="chain" id="PRO_5018030953" description="Tetratricopeptide repeat protein" evidence="2">
    <location>
        <begin position="22"/>
        <end position="282"/>
    </location>
</feature>
<evidence type="ECO:0008006" key="5">
    <source>
        <dbReference type="Google" id="ProtNLM"/>
    </source>
</evidence>
<sequence length="282" mass="30061">MKQVLSLRAAALGVLVLSGCAAPPPVPPSSSTDDEVAPVPARQAVGADAFEQRLRERALQSMRQGQLADAATAWEILTVLRPEQRDYRDHLNETQQLIAQAVPERMQRGAQALKRGELDAAASQYLAALALAPDNAQAAEALRGIERERNKRGVLGKAARVTITRRASADARMASAPDRNAIEHATMLAGQGELDDAISLLERQLAADKRNTAACQLLADVYVQKAEKQAPRDKPGAIASLEKSLRLDAGNARATERLRQLKGGSAATVTPVASREGCAASR</sequence>
<feature type="signal peptide" evidence="2">
    <location>
        <begin position="1"/>
        <end position="21"/>
    </location>
</feature>
<dbReference type="InterPro" id="IPR011990">
    <property type="entry name" value="TPR-like_helical_dom_sf"/>
</dbReference>
<dbReference type="RefSeq" id="WP_124540304.1">
    <property type="nucleotide sequence ID" value="NZ_QUSW01000002.1"/>
</dbReference>
<dbReference type="SUPFAM" id="SSF48452">
    <property type="entry name" value="TPR-like"/>
    <property type="match status" value="1"/>
</dbReference>
<comment type="caution">
    <text evidence="3">The sequence shown here is derived from an EMBL/GenBank/DDBJ whole genome shotgun (WGS) entry which is preliminary data.</text>
</comment>